<keyword evidence="1" id="KW-0472">Membrane</keyword>
<evidence type="ECO:0000256" key="1">
    <source>
        <dbReference type="SAM" id="Phobius"/>
    </source>
</evidence>
<evidence type="ECO:0000313" key="3">
    <source>
        <dbReference type="Proteomes" id="UP000632377"/>
    </source>
</evidence>
<dbReference type="EMBL" id="JAESWC010000002">
    <property type="protein sequence ID" value="MBL4935875.1"/>
    <property type="molecule type" value="Genomic_DNA"/>
</dbReference>
<protein>
    <submittedName>
        <fullName evidence="2">Uncharacterized protein</fullName>
    </submittedName>
</protein>
<sequence>MKDEMLKLILGIAVTLLLFSLIGFCYVKKGTAEYVVSILSVLINLFIITAVAIIIRRKNKK</sequence>
<proteinExistence type="predicted"/>
<keyword evidence="1" id="KW-0812">Transmembrane</keyword>
<dbReference type="Proteomes" id="UP000632377">
    <property type="component" value="Unassembled WGS sequence"/>
</dbReference>
<name>A0ABS1T987_9CLOT</name>
<organism evidence="2 3">
    <name type="scientific">Clostridium rhizosphaerae</name>
    <dbReference type="NCBI Taxonomy" id="2803861"/>
    <lineage>
        <taxon>Bacteria</taxon>
        <taxon>Bacillati</taxon>
        <taxon>Bacillota</taxon>
        <taxon>Clostridia</taxon>
        <taxon>Eubacteriales</taxon>
        <taxon>Clostridiaceae</taxon>
        <taxon>Clostridium</taxon>
    </lineage>
</organism>
<evidence type="ECO:0000313" key="2">
    <source>
        <dbReference type="EMBL" id="MBL4935875.1"/>
    </source>
</evidence>
<accession>A0ABS1T987</accession>
<gene>
    <name evidence="2" type="ORF">JK636_08890</name>
</gene>
<feature type="transmembrane region" description="Helical" evidence="1">
    <location>
        <begin position="34"/>
        <end position="55"/>
    </location>
</feature>
<comment type="caution">
    <text evidence="2">The sequence shown here is derived from an EMBL/GenBank/DDBJ whole genome shotgun (WGS) entry which is preliminary data.</text>
</comment>
<reference evidence="2 3" key="1">
    <citation type="submission" date="2021-01" db="EMBL/GenBank/DDBJ databases">
        <title>Genome public.</title>
        <authorList>
            <person name="Liu C."/>
            <person name="Sun Q."/>
        </authorList>
    </citation>
    <scope>NUCLEOTIDE SEQUENCE [LARGE SCALE GENOMIC DNA]</scope>
    <source>
        <strain evidence="2 3">YIM B02515</strain>
    </source>
</reference>
<dbReference type="RefSeq" id="WP_202748464.1">
    <property type="nucleotide sequence ID" value="NZ_JAESWC010000002.1"/>
</dbReference>
<keyword evidence="1" id="KW-1133">Transmembrane helix</keyword>
<keyword evidence="3" id="KW-1185">Reference proteome</keyword>